<dbReference type="HOGENOM" id="CLU_2471471_0_0_1"/>
<organism evidence="2">
    <name type="scientific">Drosophila sechellia</name>
    <name type="common">Fruit fly</name>
    <dbReference type="NCBI Taxonomy" id="7238"/>
    <lineage>
        <taxon>Eukaryota</taxon>
        <taxon>Metazoa</taxon>
        <taxon>Ecdysozoa</taxon>
        <taxon>Arthropoda</taxon>
        <taxon>Hexapoda</taxon>
        <taxon>Insecta</taxon>
        <taxon>Pterygota</taxon>
        <taxon>Neoptera</taxon>
        <taxon>Endopterygota</taxon>
        <taxon>Diptera</taxon>
        <taxon>Brachycera</taxon>
        <taxon>Muscomorpha</taxon>
        <taxon>Ephydroidea</taxon>
        <taxon>Drosophilidae</taxon>
        <taxon>Drosophila</taxon>
        <taxon>Sophophora</taxon>
    </lineage>
</organism>
<proteinExistence type="predicted"/>
<evidence type="ECO:0000313" key="1">
    <source>
        <dbReference type="EMBL" id="EDW56925.1"/>
    </source>
</evidence>
<protein>
    <submittedName>
        <fullName evidence="1">GM15557</fullName>
    </submittedName>
</protein>
<keyword evidence="2" id="KW-1185">Reference proteome</keyword>
<reference evidence="1 2" key="1">
    <citation type="journal article" date="2007" name="Nature">
        <title>Evolution of genes and genomes on the Drosophila phylogeny.</title>
        <authorList>
            <consortium name="Drosophila 12 Genomes Consortium"/>
            <person name="Clark A.G."/>
            <person name="Eisen M.B."/>
            <person name="Smith D.R."/>
            <person name="Bergman C.M."/>
            <person name="Oliver B."/>
            <person name="Markow T.A."/>
            <person name="Kaufman T.C."/>
            <person name="Kellis M."/>
            <person name="Gelbart W."/>
            <person name="Iyer V.N."/>
            <person name="Pollard D.A."/>
            <person name="Sackton T.B."/>
            <person name="Larracuente A.M."/>
            <person name="Singh N.D."/>
            <person name="Abad J.P."/>
            <person name="Abt D.N."/>
            <person name="Adryan B."/>
            <person name="Aguade M."/>
            <person name="Akashi H."/>
            <person name="Anderson W.W."/>
            <person name="Aquadro C.F."/>
            <person name="Ardell D.H."/>
            <person name="Arguello R."/>
            <person name="Artieri C.G."/>
            <person name="Barbash D.A."/>
            <person name="Barker D."/>
            <person name="Barsanti P."/>
            <person name="Batterham P."/>
            <person name="Batzoglou S."/>
            <person name="Begun D."/>
            <person name="Bhutkar A."/>
            <person name="Blanco E."/>
            <person name="Bosak S.A."/>
            <person name="Bradley R.K."/>
            <person name="Brand A.D."/>
            <person name="Brent M.R."/>
            <person name="Brooks A.N."/>
            <person name="Brown R.H."/>
            <person name="Butlin R.K."/>
            <person name="Caggese C."/>
            <person name="Calvi B.R."/>
            <person name="Bernardo de Carvalho A."/>
            <person name="Caspi A."/>
            <person name="Castrezana S."/>
            <person name="Celniker S.E."/>
            <person name="Chang J.L."/>
            <person name="Chapple C."/>
            <person name="Chatterji S."/>
            <person name="Chinwalla A."/>
            <person name="Civetta A."/>
            <person name="Clifton S.W."/>
            <person name="Comeron J.M."/>
            <person name="Costello J.C."/>
            <person name="Coyne J.A."/>
            <person name="Daub J."/>
            <person name="David R.G."/>
            <person name="Delcher A.L."/>
            <person name="Delehaunty K."/>
            <person name="Do C.B."/>
            <person name="Ebling H."/>
            <person name="Edwards K."/>
            <person name="Eickbush T."/>
            <person name="Evans J.D."/>
            <person name="Filipski A."/>
            <person name="Findeiss S."/>
            <person name="Freyhult E."/>
            <person name="Fulton L."/>
            <person name="Fulton R."/>
            <person name="Garcia A.C."/>
            <person name="Gardiner A."/>
            <person name="Garfield D.A."/>
            <person name="Garvin B.E."/>
            <person name="Gibson G."/>
            <person name="Gilbert D."/>
            <person name="Gnerre S."/>
            <person name="Godfrey J."/>
            <person name="Good R."/>
            <person name="Gotea V."/>
            <person name="Gravely B."/>
            <person name="Greenberg A.J."/>
            <person name="Griffiths-Jones S."/>
            <person name="Gross S."/>
            <person name="Guigo R."/>
            <person name="Gustafson E.A."/>
            <person name="Haerty W."/>
            <person name="Hahn M.W."/>
            <person name="Halligan D.L."/>
            <person name="Halpern A.L."/>
            <person name="Halter G.M."/>
            <person name="Han M.V."/>
            <person name="Heger A."/>
            <person name="Hillier L."/>
            <person name="Hinrichs A.S."/>
            <person name="Holmes I."/>
            <person name="Hoskins R.A."/>
            <person name="Hubisz M.J."/>
            <person name="Hultmark D."/>
            <person name="Huntley M.A."/>
            <person name="Jaffe D.B."/>
            <person name="Jagadeeshan S."/>
            <person name="Jeck W.R."/>
            <person name="Johnson J."/>
            <person name="Jones C.D."/>
            <person name="Jordan W.C."/>
            <person name="Karpen G.H."/>
            <person name="Kataoka E."/>
            <person name="Keightley P.D."/>
            <person name="Kheradpour P."/>
            <person name="Kirkness E.F."/>
            <person name="Koerich L.B."/>
            <person name="Kristiansen K."/>
            <person name="Kudrna D."/>
            <person name="Kulathinal R.J."/>
            <person name="Kumar S."/>
            <person name="Kwok R."/>
            <person name="Lander E."/>
            <person name="Langley C.H."/>
            <person name="Lapoint R."/>
            <person name="Lazzaro B.P."/>
            <person name="Lee S.J."/>
            <person name="Levesque L."/>
            <person name="Li R."/>
            <person name="Lin C.F."/>
            <person name="Lin M.F."/>
            <person name="Lindblad-Toh K."/>
            <person name="Llopart A."/>
            <person name="Long M."/>
            <person name="Low L."/>
            <person name="Lozovsky E."/>
            <person name="Lu J."/>
            <person name="Luo M."/>
            <person name="Machado C.A."/>
            <person name="Makalowski W."/>
            <person name="Marzo M."/>
            <person name="Matsuda M."/>
            <person name="Matzkin L."/>
            <person name="McAllister B."/>
            <person name="McBride C.S."/>
            <person name="McKernan B."/>
            <person name="McKernan K."/>
            <person name="Mendez-Lago M."/>
            <person name="Minx P."/>
            <person name="Mollenhauer M.U."/>
            <person name="Montooth K."/>
            <person name="Mount S.M."/>
            <person name="Mu X."/>
            <person name="Myers E."/>
            <person name="Negre B."/>
            <person name="Newfeld S."/>
            <person name="Nielsen R."/>
            <person name="Noor M.A."/>
            <person name="O'Grady P."/>
            <person name="Pachter L."/>
            <person name="Papaceit M."/>
            <person name="Parisi M.J."/>
            <person name="Parisi M."/>
            <person name="Parts L."/>
            <person name="Pedersen J.S."/>
            <person name="Pesole G."/>
            <person name="Phillippy A.M."/>
            <person name="Ponting C.P."/>
            <person name="Pop M."/>
            <person name="Porcelli D."/>
            <person name="Powell J.R."/>
            <person name="Prohaska S."/>
            <person name="Pruitt K."/>
            <person name="Puig M."/>
            <person name="Quesneville H."/>
            <person name="Ram K.R."/>
            <person name="Rand D."/>
            <person name="Rasmussen M.D."/>
            <person name="Reed L.K."/>
            <person name="Reenan R."/>
            <person name="Reily A."/>
            <person name="Remington K.A."/>
            <person name="Rieger T.T."/>
            <person name="Ritchie M.G."/>
            <person name="Robin C."/>
            <person name="Rogers Y.H."/>
            <person name="Rohde C."/>
            <person name="Rozas J."/>
            <person name="Rubenfield M.J."/>
            <person name="Ruiz A."/>
            <person name="Russo S."/>
            <person name="Salzberg S.L."/>
            <person name="Sanchez-Gracia A."/>
            <person name="Saranga D.J."/>
            <person name="Sato H."/>
            <person name="Schaeffer S.W."/>
            <person name="Schatz M.C."/>
            <person name="Schlenke T."/>
            <person name="Schwartz R."/>
            <person name="Segarra C."/>
            <person name="Singh R.S."/>
            <person name="Sirot L."/>
            <person name="Sirota M."/>
            <person name="Sisneros N.B."/>
            <person name="Smith C.D."/>
            <person name="Smith T.F."/>
            <person name="Spieth J."/>
            <person name="Stage D.E."/>
            <person name="Stark A."/>
            <person name="Stephan W."/>
            <person name="Strausberg R.L."/>
            <person name="Strempel S."/>
            <person name="Sturgill D."/>
            <person name="Sutton G."/>
            <person name="Sutton G.G."/>
            <person name="Tao W."/>
            <person name="Teichmann S."/>
            <person name="Tobari Y.N."/>
            <person name="Tomimura Y."/>
            <person name="Tsolas J.M."/>
            <person name="Valente V.L."/>
            <person name="Venter E."/>
            <person name="Venter J.C."/>
            <person name="Vicario S."/>
            <person name="Vieira F.G."/>
            <person name="Vilella A.J."/>
            <person name="Villasante A."/>
            <person name="Walenz B."/>
            <person name="Wang J."/>
            <person name="Wasserman M."/>
            <person name="Watts T."/>
            <person name="Wilson D."/>
            <person name="Wilson R.K."/>
            <person name="Wing R.A."/>
            <person name="Wolfner M.F."/>
            <person name="Wong A."/>
            <person name="Wong G.K."/>
            <person name="Wu C.I."/>
            <person name="Wu G."/>
            <person name="Yamamoto D."/>
            <person name="Yang H.P."/>
            <person name="Yang S.P."/>
            <person name="Yorke J.A."/>
            <person name="Yoshida K."/>
            <person name="Zdobnov E."/>
            <person name="Zhang P."/>
            <person name="Zhang Y."/>
            <person name="Zimin A.V."/>
            <person name="Baldwin J."/>
            <person name="Abdouelleil A."/>
            <person name="Abdulkadir J."/>
            <person name="Abebe A."/>
            <person name="Abera B."/>
            <person name="Abreu J."/>
            <person name="Acer S.C."/>
            <person name="Aftuck L."/>
            <person name="Alexander A."/>
            <person name="An P."/>
            <person name="Anderson E."/>
            <person name="Anderson S."/>
            <person name="Arachi H."/>
            <person name="Azer M."/>
            <person name="Bachantsang P."/>
            <person name="Barry A."/>
            <person name="Bayul T."/>
            <person name="Berlin A."/>
            <person name="Bessette D."/>
            <person name="Bloom T."/>
            <person name="Blye J."/>
            <person name="Boguslavskiy L."/>
            <person name="Bonnet C."/>
            <person name="Boukhgalter B."/>
            <person name="Bourzgui I."/>
            <person name="Brown A."/>
            <person name="Cahill P."/>
            <person name="Channer S."/>
            <person name="Cheshatsang Y."/>
            <person name="Chuda L."/>
            <person name="Citroen M."/>
            <person name="Collymore A."/>
            <person name="Cooke P."/>
            <person name="Costello M."/>
            <person name="D'Aco K."/>
            <person name="Daza R."/>
            <person name="De Haan G."/>
            <person name="DeGray S."/>
            <person name="DeMaso C."/>
            <person name="Dhargay N."/>
            <person name="Dooley K."/>
            <person name="Dooley E."/>
            <person name="Doricent M."/>
            <person name="Dorje P."/>
            <person name="Dorjee K."/>
            <person name="Dupes A."/>
            <person name="Elong R."/>
            <person name="Falk J."/>
            <person name="Farina A."/>
            <person name="Faro S."/>
            <person name="Ferguson D."/>
            <person name="Fisher S."/>
            <person name="Foley C.D."/>
            <person name="Franke A."/>
            <person name="Friedrich D."/>
            <person name="Gadbois L."/>
            <person name="Gearin G."/>
            <person name="Gearin C.R."/>
            <person name="Giannoukos G."/>
            <person name="Goode T."/>
            <person name="Graham J."/>
            <person name="Grandbois E."/>
            <person name="Grewal S."/>
            <person name="Gyaltsen K."/>
            <person name="Hafez N."/>
            <person name="Hagos B."/>
            <person name="Hall J."/>
            <person name="Henson C."/>
            <person name="Hollinger A."/>
            <person name="Honan T."/>
            <person name="Huard M.D."/>
            <person name="Hughes L."/>
            <person name="Hurhula B."/>
            <person name="Husby M.E."/>
            <person name="Kamat A."/>
            <person name="Kanga B."/>
            <person name="Kashin S."/>
            <person name="Khazanovich D."/>
            <person name="Kisner P."/>
            <person name="Lance K."/>
            <person name="Lara M."/>
            <person name="Lee W."/>
            <person name="Lennon N."/>
            <person name="Letendre F."/>
            <person name="LeVine R."/>
            <person name="Lipovsky A."/>
            <person name="Liu X."/>
            <person name="Liu J."/>
            <person name="Liu S."/>
            <person name="Lokyitsang T."/>
            <person name="Lokyitsang Y."/>
            <person name="Lubonja R."/>
            <person name="Lui A."/>
            <person name="MacDonald P."/>
            <person name="Magnisalis V."/>
            <person name="Maru K."/>
            <person name="Matthews C."/>
            <person name="McCusker W."/>
            <person name="McDonough S."/>
            <person name="Mehta T."/>
            <person name="Meldrim J."/>
            <person name="Meneus L."/>
            <person name="Mihai O."/>
            <person name="Mihalev A."/>
            <person name="Mihova T."/>
            <person name="Mittelman R."/>
            <person name="Mlenga V."/>
            <person name="Montmayeur A."/>
            <person name="Mulrain L."/>
            <person name="Navidi A."/>
            <person name="Naylor J."/>
            <person name="Negash T."/>
            <person name="Nguyen T."/>
            <person name="Nguyen N."/>
            <person name="Nicol R."/>
            <person name="Norbu C."/>
            <person name="Norbu N."/>
            <person name="Novod N."/>
            <person name="O'Neill B."/>
            <person name="Osman S."/>
            <person name="Markiewicz E."/>
            <person name="Oyono O.L."/>
            <person name="Patti C."/>
            <person name="Phunkhang P."/>
            <person name="Pierre F."/>
            <person name="Priest M."/>
            <person name="Raghuraman S."/>
            <person name="Rege F."/>
            <person name="Reyes R."/>
            <person name="Rise C."/>
            <person name="Rogov P."/>
            <person name="Ross K."/>
            <person name="Ryan E."/>
            <person name="Settipalli S."/>
            <person name="Shea T."/>
            <person name="Sherpa N."/>
            <person name="Shi L."/>
            <person name="Shih D."/>
            <person name="Sparrow T."/>
            <person name="Spaulding J."/>
            <person name="Stalker J."/>
            <person name="Stange-Thomann N."/>
            <person name="Stavropoulos S."/>
            <person name="Stone C."/>
            <person name="Strader C."/>
            <person name="Tesfaye S."/>
            <person name="Thomson T."/>
            <person name="Thoulutsang Y."/>
            <person name="Thoulutsang D."/>
            <person name="Topham K."/>
            <person name="Topping I."/>
            <person name="Tsamla T."/>
            <person name="Vassiliev H."/>
            <person name="Vo A."/>
            <person name="Wangchuk T."/>
            <person name="Wangdi T."/>
            <person name="Weiand M."/>
            <person name="Wilkinson J."/>
            <person name="Wilson A."/>
            <person name="Yadav S."/>
            <person name="Young G."/>
            <person name="Yu Q."/>
            <person name="Zembek L."/>
            <person name="Zhong D."/>
            <person name="Zimmer A."/>
            <person name="Zwirko Z."/>
            <person name="Jaffe D.B."/>
            <person name="Alvarez P."/>
            <person name="Brockman W."/>
            <person name="Butler J."/>
            <person name="Chin C."/>
            <person name="Gnerre S."/>
            <person name="Grabherr M."/>
            <person name="Kleber M."/>
            <person name="Mauceli E."/>
            <person name="MacCallum I."/>
        </authorList>
    </citation>
    <scope>NUCLEOTIDE SEQUENCE [LARGE SCALE GENOMIC DNA]</scope>
    <source>
        <strain evidence="2">Rob3c / Tucson 14021-0248.25</strain>
    </source>
</reference>
<dbReference type="AlphaFoldDB" id="B4I8K0"/>
<accession>B4I8K0</accession>
<name>B4I8K0_DROSE</name>
<sequence length="88" mass="9635">MVDMGKVNRTALFLREGLAVCNLQHAALFIPKEQRGGGRGRGQEERVAAPFIMLTTLSHLLRDIVLTALKMEPDLISHGPLSAQLTTL</sequence>
<dbReference type="EMBL" id="CH480824">
    <property type="protein sequence ID" value="EDW56925.1"/>
    <property type="molecule type" value="Genomic_DNA"/>
</dbReference>
<dbReference type="Proteomes" id="UP000001292">
    <property type="component" value="Unassembled WGS sequence"/>
</dbReference>
<gene>
    <name evidence="1" type="primary">Dsec\GM15557</name>
    <name evidence="1" type="ORF">Dsec_GM15557</name>
</gene>
<evidence type="ECO:0000313" key="2">
    <source>
        <dbReference type="Proteomes" id="UP000001292"/>
    </source>
</evidence>